<dbReference type="Pfam" id="PF07498">
    <property type="entry name" value="Rho_N"/>
    <property type="match status" value="1"/>
</dbReference>
<name>E1ZR47_CHLVA</name>
<evidence type="ECO:0000313" key="3">
    <source>
        <dbReference type="EMBL" id="EFN51719.1"/>
    </source>
</evidence>
<dbReference type="RefSeq" id="XP_005843821.1">
    <property type="nucleotide sequence ID" value="XM_005843759.1"/>
</dbReference>
<protein>
    <recommendedName>
        <fullName evidence="2">Rho termination factor-like N-terminal domain-containing protein</fullName>
    </recommendedName>
</protein>
<evidence type="ECO:0000259" key="2">
    <source>
        <dbReference type="SMART" id="SM00959"/>
    </source>
</evidence>
<dbReference type="SUPFAM" id="SSF68912">
    <property type="entry name" value="Rho N-terminal domain-like"/>
    <property type="match status" value="1"/>
</dbReference>
<dbReference type="AlphaFoldDB" id="E1ZR47"/>
<dbReference type="InterPro" id="IPR011112">
    <property type="entry name" value="Rho-like_N"/>
</dbReference>
<dbReference type="KEGG" id="cvr:CHLNCDRAFT_139886"/>
<dbReference type="InParanoid" id="E1ZR47"/>
<dbReference type="EMBL" id="GL433861">
    <property type="protein sequence ID" value="EFN51719.1"/>
    <property type="molecule type" value="Genomic_DNA"/>
</dbReference>
<proteinExistence type="predicted"/>
<feature type="region of interest" description="Disordered" evidence="1">
    <location>
        <begin position="44"/>
        <end position="80"/>
    </location>
</feature>
<gene>
    <name evidence="3" type="ORF">CHLNCDRAFT_139886</name>
</gene>
<feature type="domain" description="Rho termination factor-like N-terminal" evidence="2">
    <location>
        <begin position="117"/>
        <end position="156"/>
    </location>
</feature>
<evidence type="ECO:0000313" key="4">
    <source>
        <dbReference type="Proteomes" id="UP000008141"/>
    </source>
</evidence>
<reference evidence="3 4" key="1">
    <citation type="journal article" date="2010" name="Plant Cell">
        <title>The Chlorella variabilis NC64A genome reveals adaptation to photosymbiosis, coevolution with viruses, and cryptic sex.</title>
        <authorList>
            <person name="Blanc G."/>
            <person name="Duncan G."/>
            <person name="Agarkova I."/>
            <person name="Borodovsky M."/>
            <person name="Gurnon J."/>
            <person name="Kuo A."/>
            <person name="Lindquist E."/>
            <person name="Lucas S."/>
            <person name="Pangilinan J."/>
            <person name="Polle J."/>
            <person name="Salamov A."/>
            <person name="Terry A."/>
            <person name="Yamada T."/>
            <person name="Dunigan D.D."/>
            <person name="Grigoriev I.V."/>
            <person name="Claverie J.M."/>
            <person name="Van Etten J.L."/>
        </authorList>
    </citation>
    <scope>NUCLEOTIDE SEQUENCE [LARGE SCALE GENOMIC DNA]</scope>
    <source>
        <strain evidence="3 4">NC64A</strain>
    </source>
</reference>
<dbReference type="Gene3D" id="1.10.720.10">
    <property type="match status" value="1"/>
</dbReference>
<dbReference type="Proteomes" id="UP000008141">
    <property type="component" value="Unassembled WGS sequence"/>
</dbReference>
<sequence>MWSAWSRDNTQQRLGEASLVRQLCLTAAGAAAIGATAVALQRLQQQQPRQRERDGGAAGGGAGGGSGLPATPSAVQPLFGLGWPNREQQLQKTLHEIEKQQHKEAVKQLRRWDERFSLRTKPLAELRALAQKHNIPGRSRMRKPELVAALEAKLGWVQRRQPPPAAQ</sequence>
<feature type="compositionally biased region" description="Gly residues" evidence="1">
    <location>
        <begin position="56"/>
        <end position="67"/>
    </location>
</feature>
<keyword evidence="4" id="KW-1185">Reference proteome</keyword>
<dbReference type="GeneID" id="17351082"/>
<dbReference type="SMART" id="SM00959">
    <property type="entry name" value="Rho_N"/>
    <property type="match status" value="1"/>
</dbReference>
<dbReference type="InterPro" id="IPR036269">
    <property type="entry name" value="Rho_N_sf"/>
</dbReference>
<accession>E1ZR47</accession>
<dbReference type="GO" id="GO:0006353">
    <property type="term" value="P:DNA-templated transcription termination"/>
    <property type="evidence" value="ECO:0007669"/>
    <property type="project" value="InterPro"/>
</dbReference>
<dbReference type="OrthoDB" id="10487780at2759"/>
<organism evidence="4">
    <name type="scientific">Chlorella variabilis</name>
    <name type="common">Green alga</name>
    <dbReference type="NCBI Taxonomy" id="554065"/>
    <lineage>
        <taxon>Eukaryota</taxon>
        <taxon>Viridiplantae</taxon>
        <taxon>Chlorophyta</taxon>
        <taxon>core chlorophytes</taxon>
        <taxon>Trebouxiophyceae</taxon>
        <taxon>Chlorellales</taxon>
        <taxon>Chlorellaceae</taxon>
        <taxon>Chlorella clade</taxon>
        <taxon>Chlorella</taxon>
    </lineage>
</organism>
<evidence type="ECO:0000256" key="1">
    <source>
        <dbReference type="SAM" id="MobiDB-lite"/>
    </source>
</evidence>